<dbReference type="GO" id="GO:0005524">
    <property type="term" value="F:ATP binding"/>
    <property type="evidence" value="ECO:0007669"/>
    <property type="project" value="InterPro"/>
</dbReference>
<dbReference type="PANTHER" id="PTHR21310">
    <property type="entry name" value="AMINOGLYCOSIDE PHOSPHOTRANSFERASE-RELATED-RELATED"/>
    <property type="match status" value="1"/>
</dbReference>
<comment type="caution">
    <text evidence="2">The sequence shown here is derived from an EMBL/GenBank/DDBJ whole genome shotgun (WGS) entry which is preliminary data.</text>
</comment>
<organism evidence="2 3">
    <name type="scientific">Aspergillus brasiliensis</name>
    <dbReference type="NCBI Taxonomy" id="319629"/>
    <lineage>
        <taxon>Eukaryota</taxon>
        <taxon>Fungi</taxon>
        <taxon>Dikarya</taxon>
        <taxon>Ascomycota</taxon>
        <taxon>Pezizomycotina</taxon>
        <taxon>Eurotiomycetes</taxon>
        <taxon>Eurotiomycetidae</taxon>
        <taxon>Eurotiales</taxon>
        <taxon>Aspergillaceae</taxon>
        <taxon>Aspergillus</taxon>
        <taxon>Aspergillus subgen. Circumdati</taxon>
    </lineage>
</organism>
<sequence>MVAEGIALPSIAEIEASTDLLSDPSRSVKVVRVRDRFAVKVGTSIPPLEAENMKFVATNSNVPIPRVYDHFLDPETQKRYIVMDFIPGTDLQKLAPSLPEDQKRTVSKRIREALDELRRIPSQGYLGNLNRTPYYEGILSTLDHDPSISGPFDNEEQLNQGLLKCLAQRESPHYVRLLLEPIQRTLRGHKAVFTHADLQPKNVMVEQNGVCADRSPDYRITIIDWGLAGWYPEYWDYCNSTIYCQGKPEWLELVPDIFDEYPLEYLMMRILYTSMFY</sequence>
<dbReference type="SUPFAM" id="SSF56112">
    <property type="entry name" value="Protein kinase-like (PK-like)"/>
    <property type="match status" value="1"/>
</dbReference>
<dbReference type="InterPro" id="IPR051678">
    <property type="entry name" value="AGP_Transferase"/>
</dbReference>
<reference evidence="2" key="1">
    <citation type="submission" date="2022-07" db="EMBL/GenBank/DDBJ databases">
        <title>Taxonomy of Aspergillus series Nigri: significant species reduction supported by multi-species coalescent approaches.</title>
        <authorList>
            <person name="Bian C."/>
            <person name="Kusuya Y."/>
            <person name="Sklenar F."/>
            <person name="D'hooge E."/>
            <person name="Yaguchi T."/>
            <person name="Takahashi H."/>
            <person name="Hubka V."/>
        </authorList>
    </citation>
    <scope>NUCLEOTIDE SEQUENCE</scope>
    <source>
        <strain evidence="2">CBS 733.88</strain>
    </source>
</reference>
<gene>
    <name evidence="2" type="ORF">AbraCBS73388_003885</name>
</gene>
<dbReference type="CDD" id="cd05120">
    <property type="entry name" value="APH_ChoK_like"/>
    <property type="match status" value="1"/>
</dbReference>
<protein>
    <recommendedName>
        <fullName evidence="1">Protein kinase domain-containing protein</fullName>
    </recommendedName>
</protein>
<evidence type="ECO:0000313" key="2">
    <source>
        <dbReference type="EMBL" id="GKZ19414.1"/>
    </source>
</evidence>
<feature type="domain" description="Protein kinase" evidence="1">
    <location>
        <begin position="1"/>
        <end position="277"/>
    </location>
</feature>
<dbReference type="Pfam" id="PF01636">
    <property type="entry name" value="APH"/>
    <property type="match status" value="1"/>
</dbReference>
<dbReference type="Gene3D" id="3.90.1200.10">
    <property type="match status" value="1"/>
</dbReference>
<dbReference type="InterPro" id="IPR000719">
    <property type="entry name" value="Prot_kinase_dom"/>
</dbReference>
<dbReference type="GO" id="GO:0004672">
    <property type="term" value="F:protein kinase activity"/>
    <property type="evidence" value="ECO:0007669"/>
    <property type="project" value="InterPro"/>
</dbReference>
<dbReference type="Proteomes" id="UP001143548">
    <property type="component" value="Unassembled WGS sequence"/>
</dbReference>
<dbReference type="PANTHER" id="PTHR21310:SF48">
    <property type="entry name" value="AMINOGLYCOSIDE PHOSPHOTRANSFERASE DOMAIN-CONTAINING PROTEIN"/>
    <property type="match status" value="1"/>
</dbReference>
<evidence type="ECO:0000313" key="3">
    <source>
        <dbReference type="Proteomes" id="UP001143548"/>
    </source>
</evidence>
<dbReference type="InterPro" id="IPR011009">
    <property type="entry name" value="Kinase-like_dom_sf"/>
</dbReference>
<name>A0A9W6DJC8_9EURO</name>
<accession>A0A9W6DJC8</accession>
<evidence type="ECO:0000259" key="1">
    <source>
        <dbReference type="PROSITE" id="PS50011"/>
    </source>
</evidence>
<dbReference type="PROSITE" id="PS50011">
    <property type="entry name" value="PROTEIN_KINASE_DOM"/>
    <property type="match status" value="1"/>
</dbReference>
<dbReference type="InterPro" id="IPR002575">
    <property type="entry name" value="Aminoglycoside_PTrfase"/>
</dbReference>
<dbReference type="EMBL" id="BROQ01000019">
    <property type="protein sequence ID" value="GKZ19414.1"/>
    <property type="molecule type" value="Genomic_DNA"/>
</dbReference>
<dbReference type="AlphaFoldDB" id="A0A9W6DJC8"/>
<proteinExistence type="predicted"/>